<protein>
    <submittedName>
        <fullName evidence="1">Uncharacterized protein</fullName>
    </submittedName>
</protein>
<evidence type="ECO:0000313" key="2">
    <source>
        <dbReference type="Proteomes" id="UP001479290"/>
    </source>
</evidence>
<organism evidence="1 2">
    <name type="scientific">Culter alburnus</name>
    <name type="common">Topmouth culter</name>
    <dbReference type="NCBI Taxonomy" id="194366"/>
    <lineage>
        <taxon>Eukaryota</taxon>
        <taxon>Metazoa</taxon>
        <taxon>Chordata</taxon>
        <taxon>Craniata</taxon>
        <taxon>Vertebrata</taxon>
        <taxon>Euteleostomi</taxon>
        <taxon>Actinopterygii</taxon>
        <taxon>Neopterygii</taxon>
        <taxon>Teleostei</taxon>
        <taxon>Ostariophysi</taxon>
        <taxon>Cypriniformes</taxon>
        <taxon>Xenocyprididae</taxon>
        <taxon>Xenocypridinae</taxon>
        <taxon>Culter</taxon>
    </lineage>
</organism>
<sequence>MLWQMETTKLLVQDYGGKPHLTGFAVTCHKGQIKRTECSVGLEGSGEKSMLKRVNRMRAMQLDKK</sequence>
<feature type="non-terminal residue" evidence="1">
    <location>
        <position position="65"/>
    </location>
</feature>
<proteinExistence type="predicted"/>
<keyword evidence="2" id="KW-1185">Reference proteome</keyword>
<comment type="caution">
    <text evidence="1">The sequence shown here is derived from an EMBL/GenBank/DDBJ whole genome shotgun (WGS) entry which is preliminary data.</text>
</comment>
<accession>A0AAW1ZEJ6</accession>
<evidence type="ECO:0000313" key="1">
    <source>
        <dbReference type="EMBL" id="KAK9958826.1"/>
    </source>
</evidence>
<dbReference type="AlphaFoldDB" id="A0AAW1ZEJ6"/>
<dbReference type="Proteomes" id="UP001479290">
    <property type="component" value="Unassembled WGS sequence"/>
</dbReference>
<dbReference type="EMBL" id="JAWDJR010000018">
    <property type="protein sequence ID" value="KAK9958826.1"/>
    <property type="molecule type" value="Genomic_DNA"/>
</dbReference>
<gene>
    <name evidence="1" type="ORF">ABG768_010926</name>
</gene>
<reference evidence="1 2" key="1">
    <citation type="submission" date="2024-05" db="EMBL/GenBank/DDBJ databases">
        <title>A high-quality chromosomal-level genome assembly of Topmouth culter (Culter alburnus).</title>
        <authorList>
            <person name="Zhao H."/>
        </authorList>
    </citation>
    <scope>NUCLEOTIDE SEQUENCE [LARGE SCALE GENOMIC DNA]</scope>
    <source>
        <strain evidence="1">CATC2023</strain>
        <tissue evidence="1">Muscle</tissue>
    </source>
</reference>
<name>A0AAW1ZEJ6_CULAL</name>